<dbReference type="RefSeq" id="WP_204864696.1">
    <property type="nucleotide sequence ID" value="NZ_JACJKH010000035.1"/>
</dbReference>
<dbReference type="InterPro" id="IPR001226">
    <property type="entry name" value="Flavodoxin_CS"/>
</dbReference>
<evidence type="ECO:0000313" key="4">
    <source>
        <dbReference type="EMBL" id="MBM6745468.1"/>
    </source>
</evidence>
<feature type="compositionally biased region" description="Acidic residues" evidence="1">
    <location>
        <begin position="50"/>
        <end position="65"/>
    </location>
</feature>
<dbReference type="SUPFAM" id="SSF52218">
    <property type="entry name" value="Flavoproteins"/>
    <property type="match status" value="1"/>
</dbReference>
<name>A0ABS2EK70_9FIRM</name>
<feature type="signal peptide" evidence="2">
    <location>
        <begin position="1"/>
        <end position="20"/>
    </location>
</feature>
<feature type="domain" description="Flavodoxin-like" evidence="3">
    <location>
        <begin position="71"/>
        <end position="226"/>
    </location>
</feature>
<proteinExistence type="predicted"/>
<evidence type="ECO:0000256" key="2">
    <source>
        <dbReference type="SAM" id="SignalP"/>
    </source>
</evidence>
<keyword evidence="5" id="KW-1185">Reference proteome</keyword>
<feature type="chain" id="PRO_5045442481" evidence="2">
    <location>
        <begin position="21"/>
        <end position="229"/>
    </location>
</feature>
<comment type="caution">
    <text evidence="4">The sequence shown here is derived from an EMBL/GenBank/DDBJ whole genome shotgun (WGS) entry which is preliminary data.</text>
</comment>
<evidence type="ECO:0000256" key="1">
    <source>
        <dbReference type="SAM" id="MobiDB-lite"/>
    </source>
</evidence>
<dbReference type="EMBL" id="JACJKH010000035">
    <property type="protein sequence ID" value="MBM6745468.1"/>
    <property type="molecule type" value="Genomic_DNA"/>
</dbReference>
<sequence>MRKRGFILMTVCILIVGMLAGCGARSGQDESQTQSNTGAASENESSAATTEDDSTEASNEAETDGDGTQGKTLVVYFSATGNTERVAEVIADTTGGELFELEPVDPYTDEDLNYNDDNSRVSQEYADESLRNVELVADTVDDWQDVERIYIGYPVWWGIAAWPVNTFVEANDFTGKTVIPFCTSASSGLGDSGELLAELAGTGDWQEGMRFSSGVSDEDVVAWVESLEQ</sequence>
<dbReference type="InterPro" id="IPR029039">
    <property type="entry name" value="Flavoprotein-like_sf"/>
</dbReference>
<dbReference type="PANTHER" id="PTHR39201:SF1">
    <property type="entry name" value="FLAVODOXIN-LIKE DOMAIN-CONTAINING PROTEIN"/>
    <property type="match status" value="1"/>
</dbReference>
<feature type="region of interest" description="Disordered" evidence="1">
    <location>
        <begin position="24"/>
        <end position="69"/>
    </location>
</feature>
<gene>
    <name evidence="4" type="ORF">H6A32_14380</name>
</gene>
<dbReference type="PROSITE" id="PS00201">
    <property type="entry name" value="FLAVODOXIN"/>
    <property type="match status" value="1"/>
</dbReference>
<protein>
    <submittedName>
        <fullName evidence="4">Flavodoxin</fullName>
    </submittedName>
</protein>
<evidence type="ECO:0000313" key="5">
    <source>
        <dbReference type="Proteomes" id="UP000775686"/>
    </source>
</evidence>
<dbReference type="InterPro" id="IPR008254">
    <property type="entry name" value="Flavodoxin/NO_synth"/>
</dbReference>
<dbReference type="Gene3D" id="3.40.50.360">
    <property type="match status" value="1"/>
</dbReference>
<feature type="compositionally biased region" description="Low complexity" evidence="1">
    <location>
        <begin position="35"/>
        <end position="49"/>
    </location>
</feature>
<evidence type="ECO:0000259" key="3">
    <source>
        <dbReference type="Pfam" id="PF12682"/>
    </source>
</evidence>
<accession>A0ABS2EK70</accession>
<dbReference type="Proteomes" id="UP000775686">
    <property type="component" value="Unassembled WGS sequence"/>
</dbReference>
<dbReference type="PANTHER" id="PTHR39201">
    <property type="entry name" value="EXPORTED PROTEIN-RELATED"/>
    <property type="match status" value="1"/>
</dbReference>
<keyword evidence="2" id="KW-0732">Signal</keyword>
<dbReference type="Pfam" id="PF12682">
    <property type="entry name" value="Flavodoxin_4"/>
    <property type="match status" value="1"/>
</dbReference>
<organism evidence="4 5">
    <name type="scientific">Drancourtella massiliensis</name>
    <dbReference type="NCBI Taxonomy" id="1632013"/>
    <lineage>
        <taxon>Bacteria</taxon>
        <taxon>Bacillati</taxon>
        <taxon>Bacillota</taxon>
        <taxon>Clostridia</taxon>
        <taxon>Eubacteriales</taxon>
        <taxon>Oscillospiraceae</taxon>
        <taxon>Drancourtella</taxon>
    </lineage>
</organism>
<reference evidence="4 5" key="1">
    <citation type="journal article" date="2021" name="Sci. Rep.">
        <title>The distribution of antibiotic resistance genes in chicken gut microbiota commensals.</title>
        <authorList>
            <person name="Juricova H."/>
            <person name="Matiasovicova J."/>
            <person name="Kubasova T."/>
            <person name="Cejkova D."/>
            <person name="Rychlik I."/>
        </authorList>
    </citation>
    <scope>NUCLEOTIDE SEQUENCE [LARGE SCALE GENOMIC DNA]</scope>
    <source>
        <strain evidence="4 5">An770</strain>
    </source>
</reference>
<dbReference type="PROSITE" id="PS51257">
    <property type="entry name" value="PROKAR_LIPOPROTEIN"/>
    <property type="match status" value="1"/>
</dbReference>